<dbReference type="InterPro" id="IPR056911">
    <property type="entry name" value="Phage_Znf_bind_put"/>
</dbReference>
<dbReference type="Proteomes" id="UP001596189">
    <property type="component" value="Unassembled WGS sequence"/>
</dbReference>
<name>A0ABW1JJQ9_9ACTN</name>
<dbReference type="Pfam" id="PF24623">
    <property type="entry name" value="Phage_zn_bind_8"/>
    <property type="match status" value="1"/>
</dbReference>
<dbReference type="RefSeq" id="WP_345717647.1">
    <property type="nucleotide sequence ID" value="NZ_BAABFP010000007.1"/>
</dbReference>
<keyword evidence="3" id="KW-1185">Reference proteome</keyword>
<feature type="domain" description="DNA-binding phage zinc finger" evidence="1">
    <location>
        <begin position="82"/>
        <end position="123"/>
    </location>
</feature>
<gene>
    <name evidence="2" type="ORF">ACFQDO_18460</name>
</gene>
<organism evidence="2 3">
    <name type="scientific">Angustibacter luteus</name>
    <dbReference type="NCBI Taxonomy" id="658456"/>
    <lineage>
        <taxon>Bacteria</taxon>
        <taxon>Bacillati</taxon>
        <taxon>Actinomycetota</taxon>
        <taxon>Actinomycetes</taxon>
        <taxon>Kineosporiales</taxon>
        <taxon>Kineosporiaceae</taxon>
    </lineage>
</organism>
<evidence type="ECO:0000313" key="2">
    <source>
        <dbReference type="EMBL" id="MFC6009121.1"/>
    </source>
</evidence>
<comment type="caution">
    <text evidence="2">The sequence shown here is derived from an EMBL/GenBank/DDBJ whole genome shotgun (WGS) entry which is preliminary data.</text>
</comment>
<reference evidence="3" key="1">
    <citation type="journal article" date="2019" name="Int. J. Syst. Evol. Microbiol.">
        <title>The Global Catalogue of Microorganisms (GCM) 10K type strain sequencing project: providing services to taxonomists for standard genome sequencing and annotation.</title>
        <authorList>
            <consortium name="The Broad Institute Genomics Platform"/>
            <consortium name="The Broad Institute Genome Sequencing Center for Infectious Disease"/>
            <person name="Wu L."/>
            <person name="Ma J."/>
        </authorList>
    </citation>
    <scope>NUCLEOTIDE SEQUENCE [LARGE SCALE GENOMIC DNA]</scope>
    <source>
        <strain evidence="3">KACC 14249</strain>
    </source>
</reference>
<accession>A0ABW1JJQ9</accession>
<sequence>MTTPITDVPVQSDTNLYETLPRLLADAAANGIDIGDLLAHACSEATRLLPRGMALTANRSGSWEAGHIEALTDPDAVDVGPGPAPLDVECDRCGAPAGQMCWNPRTYVDNKHPHQERIDFAGTCTFYAPGSGWML</sequence>
<dbReference type="EMBL" id="JBHSRD010000008">
    <property type="protein sequence ID" value="MFC6009121.1"/>
    <property type="molecule type" value="Genomic_DNA"/>
</dbReference>
<evidence type="ECO:0000313" key="3">
    <source>
        <dbReference type="Proteomes" id="UP001596189"/>
    </source>
</evidence>
<evidence type="ECO:0000259" key="1">
    <source>
        <dbReference type="Pfam" id="PF24623"/>
    </source>
</evidence>
<protein>
    <recommendedName>
        <fullName evidence="1">DNA-binding phage zinc finger domain-containing protein</fullName>
    </recommendedName>
</protein>
<proteinExistence type="predicted"/>